<accession>A0AAD4GSP1</accession>
<keyword evidence="6" id="KW-0503">Monooxygenase</keyword>
<dbReference type="Pfam" id="PF00067">
    <property type="entry name" value="p450"/>
    <property type="match status" value="1"/>
</dbReference>
<dbReference type="GO" id="GO:0005506">
    <property type="term" value="F:iron ion binding"/>
    <property type="evidence" value="ECO:0007669"/>
    <property type="project" value="InterPro"/>
</dbReference>
<dbReference type="CDD" id="cd11041">
    <property type="entry name" value="CYP503A1-like"/>
    <property type="match status" value="1"/>
</dbReference>
<reference evidence="7" key="1">
    <citation type="journal article" date="2019" name="Beilstein J. Org. Chem.">
        <title>Nanangenines: drimane sesquiterpenoids as the dominant metabolite cohort of a novel Australian fungus, Aspergillus nanangensis.</title>
        <authorList>
            <person name="Lacey H.J."/>
            <person name="Gilchrist C.L.M."/>
            <person name="Crombie A."/>
            <person name="Kalaitzis J.A."/>
            <person name="Vuong D."/>
            <person name="Rutledge P.J."/>
            <person name="Turner P."/>
            <person name="Pitt J.I."/>
            <person name="Lacey E."/>
            <person name="Chooi Y.H."/>
            <person name="Piggott A.M."/>
        </authorList>
    </citation>
    <scope>NUCLEOTIDE SEQUENCE</scope>
    <source>
        <strain evidence="7">MST-FP2251</strain>
    </source>
</reference>
<dbReference type="PANTHER" id="PTHR46206:SF6">
    <property type="entry name" value="CYTOCHROME P450 MONOOXYGENASE AN1598-RELATED"/>
    <property type="match status" value="1"/>
</dbReference>
<name>A0AAD4GSP1_ASPNN</name>
<comment type="similarity">
    <text evidence="2">Belongs to the cytochrome P450 family.</text>
</comment>
<evidence type="ECO:0000313" key="8">
    <source>
        <dbReference type="Proteomes" id="UP001194746"/>
    </source>
</evidence>
<evidence type="ECO:0000256" key="5">
    <source>
        <dbReference type="ARBA" id="ARBA00023004"/>
    </source>
</evidence>
<dbReference type="GO" id="GO:0016705">
    <property type="term" value="F:oxidoreductase activity, acting on paired donors, with incorporation or reduction of molecular oxygen"/>
    <property type="evidence" value="ECO:0007669"/>
    <property type="project" value="InterPro"/>
</dbReference>
<evidence type="ECO:0008006" key="9">
    <source>
        <dbReference type="Google" id="ProtNLM"/>
    </source>
</evidence>
<dbReference type="PANTHER" id="PTHR46206">
    <property type="entry name" value="CYTOCHROME P450"/>
    <property type="match status" value="1"/>
</dbReference>
<dbReference type="Gene3D" id="1.10.630.10">
    <property type="entry name" value="Cytochrome P450"/>
    <property type="match status" value="2"/>
</dbReference>
<comment type="cofactor">
    <cofactor evidence="1">
        <name>heme</name>
        <dbReference type="ChEBI" id="CHEBI:30413"/>
    </cofactor>
</comment>
<organism evidence="7 8">
    <name type="scientific">Aspergillus nanangensis</name>
    <dbReference type="NCBI Taxonomy" id="2582783"/>
    <lineage>
        <taxon>Eukaryota</taxon>
        <taxon>Fungi</taxon>
        <taxon>Dikarya</taxon>
        <taxon>Ascomycota</taxon>
        <taxon>Pezizomycotina</taxon>
        <taxon>Eurotiomycetes</taxon>
        <taxon>Eurotiomycetidae</taxon>
        <taxon>Eurotiales</taxon>
        <taxon>Aspergillaceae</taxon>
        <taxon>Aspergillus</taxon>
        <taxon>Aspergillus subgen. Circumdati</taxon>
    </lineage>
</organism>
<dbReference type="InterPro" id="IPR036396">
    <property type="entry name" value="Cyt_P450_sf"/>
</dbReference>
<evidence type="ECO:0000256" key="6">
    <source>
        <dbReference type="ARBA" id="ARBA00023033"/>
    </source>
</evidence>
<dbReference type="GO" id="GO:0020037">
    <property type="term" value="F:heme binding"/>
    <property type="evidence" value="ECO:0007669"/>
    <property type="project" value="InterPro"/>
</dbReference>
<keyword evidence="5" id="KW-0408">Iron</keyword>
<keyword evidence="4" id="KW-0560">Oxidoreductase</keyword>
<dbReference type="GO" id="GO:0004497">
    <property type="term" value="F:monooxygenase activity"/>
    <property type="evidence" value="ECO:0007669"/>
    <property type="project" value="UniProtKB-KW"/>
</dbReference>
<gene>
    <name evidence="7" type="ORF">FE257_011243</name>
</gene>
<dbReference type="Proteomes" id="UP001194746">
    <property type="component" value="Unassembled WGS sequence"/>
</dbReference>
<dbReference type="SUPFAM" id="SSF48264">
    <property type="entry name" value="Cytochrome P450"/>
    <property type="match status" value="1"/>
</dbReference>
<proteinExistence type="inferred from homology"/>
<evidence type="ECO:0000256" key="2">
    <source>
        <dbReference type="ARBA" id="ARBA00010617"/>
    </source>
</evidence>
<dbReference type="AlphaFoldDB" id="A0AAD4GSP1"/>
<evidence type="ECO:0000256" key="4">
    <source>
        <dbReference type="ARBA" id="ARBA00023002"/>
    </source>
</evidence>
<evidence type="ECO:0000313" key="7">
    <source>
        <dbReference type="EMBL" id="KAF9886603.1"/>
    </source>
</evidence>
<sequence length="449" mass="51428">MGTPILISTLFHLPGHWQDTFQLQPPLPWLPMVLVTLLFYLTFTACFPQTGNAAFRAPFVGSSYAWLARWDFFQSAASVIQNGHVQFKDKPWKLTGNDVIVLPHRYLNEIRRLPIHEASAMKANLDNMQSKFTHLDILNTTRLFVSILKTKVNPQLSILTSTIRRELDDAFAKELPSTLHDGEWVSVEAFETLHRIIGRISARIFGGKELRDDVNWLNTAEGYLNNIFTTAISIRLVPRGFKTLASWFLPCSWQISWNFWKAKRILLPYIRYRKSVLSQRADEIARTRREEFPDVLQYLIEAARGKDAEPMMGYKRKLSQNITLSDGLELPAGAHVEFAIVPIQQDNTNDSNVFNGLRYYQMRQSPAESYRHQFATTSEASLHFGHGQNSCPGRFMASNVIKMVLGTLLTEYEFKLDQEGRPEGIHAFEYNFPSPTARLMLKKRPVSTG</sequence>
<comment type="caution">
    <text evidence="7">The sequence shown here is derived from an EMBL/GenBank/DDBJ whole genome shotgun (WGS) entry which is preliminary data.</text>
</comment>
<dbReference type="EMBL" id="VCAU01000074">
    <property type="protein sequence ID" value="KAF9886603.1"/>
    <property type="molecule type" value="Genomic_DNA"/>
</dbReference>
<dbReference type="GO" id="GO:0019748">
    <property type="term" value="P:secondary metabolic process"/>
    <property type="evidence" value="ECO:0007669"/>
    <property type="project" value="UniProtKB-ARBA"/>
</dbReference>
<evidence type="ECO:0000256" key="3">
    <source>
        <dbReference type="ARBA" id="ARBA00022723"/>
    </source>
</evidence>
<evidence type="ECO:0000256" key="1">
    <source>
        <dbReference type="ARBA" id="ARBA00001971"/>
    </source>
</evidence>
<protein>
    <recommendedName>
        <fullName evidence="9">Cytochrome P450</fullName>
    </recommendedName>
</protein>
<keyword evidence="3" id="KW-0479">Metal-binding</keyword>
<keyword evidence="8" id="KW-1185">Reference proteome</keyword>
<dbReference type="InterPro" id="IPR001128">
    <property type="entry name" value="Cyt_P450"/>
</dbReference>
<reference evidence="7" key="2">
    <citation type="submission" date="2020-02" db="EMBL/GenBank/DDBJ databases">
        <authorList>
            <person name="Gilchrist C.L.M."/>
            <person name="Chooi Y.-H."/>
        </authorList>
    </citation>
    <scope>NUCLEOTIDE SEQUENCE</scope>
    <source>
        <strain evidence="7">MST-FP2251</strain>
    </source>
</reference>